<dbReference type="AlphaFoldDB" id="A0A484MUQ1"/>
<organism evidence="2 3">
    <name type="scientific">Cuscuta campestris</name>
    <dbReference type="NCBI Taxonomy" id="132261"/>
    <lineage>
        <taxon>Eukaryota</taxon>
        <taxon>Viridiplantae</taxon>
        <taxon>Streptophyta</taxon>
        <taxon>Embryophyta</taxon>
        <taxon>Tracheophyta</taxon>
        <taxon>Spermatophyta</taxon>
        <taxon>Magnoliopsida</taxon>
        <taxon>eudicotyledons</taxon>
        <taxon>Gunneridae</taxon>
        <taxon>Pentapetalae</taxon>
        <taxon>asterids</taxon>
        <taxon>lamiids</taxon>
        <taxon>Solanales</taxon>
        <taxon>Convolvulaceae</taxon>
        <taxon>Cuscuteae</taxon>
        <taxon>Cuscuta</taxon>
        <taxon>Cuscuta subgen. Grammica</taxon>
        <taxon>Cuscuta sect. Cleistogrammica</taxon>
    </lineage>
</organism>
<evidence type="ECO:0000313" key="2">
    <source>
        <dbReference type="EMBL" id="VFQ92641.1"/>
    </source>
</evidence>
<dbReference type="OrthoDB" id="1923116at2759"/>
<dbReference type="GO" id="GO:0009507">
    <property type="term" value="C:chloroplast"/>
    <property type="evidence" value="ECO:0007669"/>
    <property type="project" value="TreeGrafter"/>
</dbReference>
<keyword evidence="1" id="KW-1133">Transmembrane helix</keyword>
<accession>A0A484MUQ1</accession>
<keyword evidence="1" id="KW-0812">Transmembrane</keyword>
<dbReference type="PANTHER" id="PTHR36802:SF1">
    <property type="entry name" value="OS02G0815400 PROTEIN"/>
    <property type="match status" value="1"/>
</dbReference>
<dbReference type="EMBL" id="OOIL02004591">
    <property type="protein sequence ID" value="VFQ92641.1"/>
    <property type="molecule type" value="Genomic_DNA"/>
</dbReference>
<keyword evidence="3" id="KW-1185">Reference proteome</keyword>
<evidence type="ECO:0000256" key="1">
    <source>
        <dbReference type="SAM" id="Phobius"/>
    </source>
</evidence>
<feature type="transmembrane region" description="Helical" evidence="1">
    <location>
        <begin position="279"/>
        <end position="302"/>
    </location>
</feature>
<keyword evidence="1" id="KW-0472">Membrane</keyword>
<protein>
    <submittedName>
        <fullName evidence="2">Uncharacterized protein</fullName>
    </submittedName>
</protein>
<proteinExistence type="predicted"/>
<reference evidence="2 3" key="1">
    <citation type="submission" date="2018-04" db="EMBL/GenBank/DDBJ databases">
        <authorList>
            <person name="Vogel A."/>
        </authorList>
    </citation>
    <scope>NUCLEOTIDE SEQUENCE [LARGE SCALE GENOMIC DNA]</scope>
</reference>
<dbReference type="Proteomes" id="UP000595140">
    <property type="component" value="Unassembled WGS sequence"/>
</dbReference>
<evidence type="ECO:0000313" key="3">
    <source>
        <dbReference type="Proteomes" id="UP000595140"/>
    </source>
</evidence>
<sequence length="310" mass="33304">MASAPSAVLRLRLSNHYRSPQFTLHIPRDSHNVPSLPCPSPSCYSILLKASFSSTVPFAFSDSDSAKSLEPDPRSLLREVADSFALPADYFSRLPWDLRLDLNDAAFDLSNGPVQSECGEELGETLLNISRAWELADASTSAALMVKVTQLGDSLTSSQKSALGKRLLSAGRRFRSMGQYDKGEVLRIAEVMMRTGMLLSGYAVSAGTDEEPKQQTRTFKFGELEVALSSGKAYVGAAIGSAFGILCWGLSQRVASVPESSFQYANDNALLLAKSLQGFLLALLYSSSVLSAFVTIGLLLLAGQLKSSGK</sequence>
<dbReference type="PANTHER" id="PTHR36802">
    <property type="entry name" value="OS02G0815400 PROTEIN"/>
    <property type="match status" value="1"/>
</dbReference>
<name>A0A484MUQ1_9ASTE</name>
<gene>
    <name evidence="2" type="ORF">CCAM_LOCUS34417</name>
</gene>